<dbReference type="CDD" id="cd11392">
    <property type="entry name" value="bHLH_ScPHO4_like"/>
    <property type="match status" value="1"/>
</dbReference>
<dbReference type="SUPFAM" id="SSF47459">
    <property type="entry name" value="HLH, helix-loop-helix DNA-binding domain"/>
    <property type="match status" value="1"/>
</dbReference>
<protein>
    <recommendedName>
        <fullName evidence="2">BHLH domain-containing protein</fullName>
    </recommendedName>
</protein>
<accession>A0A1J7J477</accession>
<evidence type="ECO:0000256" key="1">
    <source>
        <dbReference type="SAM" id="MobiDB-lite"/>
    </source>
</evidence>
<dbReference type="EMBL" id="KV875093">
    <property type="protein sequence ID" value="OIW34911.1"/>
    <property type="molecule type" value="Genomic_DNA"/>
</dbReference>
<name>A0A1J7J477_9PEZI</name>
<feature type="compositionally biased region" description="Polar residues" evidence="1">
    <location>
        <begin position="461"/>
        <end position="479"/>
    </location>
</feature>
<evidence type="ECO:0000313" key="4">
    <source>
        <dbReference type="Proteomes" id="UP000182658"/>
    </source>
</evidence>
<dbReference type="InParanoid" id="A0A1J7J477"/>
<dbReference type="OrthoDB" id="5344169at2759"/>
<dbReference type="Proteomes" id="UP000182658">
    <property type="component" value="Unassembled WGS sequence"/>
</dbReference>
<dbReference type="GO" id="GO:0046983">
    <property type="term" value="F:protein dimerization activity"/>
    <property type="evidence" value="ECO:0007669"/>
    <property type="project" value="InterPro"/>
</dbReference>
<feature type="region of interest" description="Disordered" evidence="1">
    <location>
        <begin position="253"/>
        <end position="309"/>
    </location>
</feature>
<reference evidence="3 4" key="1">
    <citation type="submission" date="2016-10" db="EMBL/GenBank/DDBJ databases">
        <title>Draft genome sequence of Coniochaeta ligniaria NRRL30616, a lignocellulolytic fungus for bioabatement of inhibitors in plant biomass hydrolysates.</title>
        <authorList>
            <consortium name="DOE Joint Genome Institute"/>
            <person name="Jimenez D.J."/>
            <person name="Hector R.E."/>
            <person name="Riley R."/>
            <person name="Sun H."/>
            <person name="Grigoriev I.V."/>
            <person name="Van Elsas J.D."/>
            <person name="Nichols N.N."/>
        </authorList>
    </citation>
    <scope>NUCLEOTIDE SEQUENCE [LARGE SCALE GENOMIC DNA]</scope>
    <source>
        <strain evidence="3 4">NRRL 30616</strain>
    </source>
</reference>
<feature type="domain" description="BHLH" evidence="2">
    <location>
        <begin position="595"/>
        <end position="673"/>
    </location>
</feature>
<feature type="region of interest" description="Disordered" evidence="1">
    <location>
        <begin position="393"/>
        <end position="432"/>
    </location>
</feature>
<proteinExistence type="predicted"/>
<dbReference type="Pfam" id="PF00010">
    <property type="entry name" value="HLH"/>
    <property type="match status" value="1"/>
</dbReference>
<feature type="compositionally biased region" description="Basic and acidic residues" evidence="1">
    <location>
        <begin position="678"/>
        <end position="691"/>
    </location>
</feature>
<evidence type="ECO:0000313" key="3">
    <source>
        <dbReference type="EMBL" id="OIW34911.1"/>
    </source>
</evidence>
<feature type="compositionally biased region" description="Polar residues" evidence="1">
    <location>
        <begin position="486"/>
        <end position="499"/>
    </location>
</feature>
<feature type="compositionally biased region" description="Low complexity" evidence="1">
    <location>
        <begin position="414"/>
        <end position="427"/>
    </location>
</feature>
<organism evidence="3 4">
    <name type="scientific">Coniochaeta ligniaria NRRL 30616</name>
    <dbReference type="NCBI Taxonomy" id="1408157"/>
    <lineage>
        <taxon>Eukaryota</taxon>
        <taxon>Fungi</taxon>
        <taxon>Dikarya</taxon>
        <taxon>Ascomycota</taxon>
        <taxon>Pezizomycotina</taxon>
        <taxon>Sordariomycetes</taxon>
        <taxon>Sordariomycetidae</taxon>
        <taxon>Coniochaetales</taxon>
        <taxon>Coniochaetaceae</taxon>
        <taxon>Coniochaeta</taxon>
    </lineage>
</organism>
<feature type="compositionally biased region" description="Low complexity" evidence="1">
    <location>
        <begin position="322"/>
        <end position="345"/>
    </location>
</feature>
<dbReference type="AlphaFoldDB" id="A0A1J7J477"/>
<dbReference type="Gene3D" id="4.10.280.10">
    <property type="entry name" value="Helix-loop-helix DNA-binding domain"/>
    <property type="match status" value="1"/>
</dbReference>
<feature type="compositionally biased region" description="Basic residues" evidence="1">
    <location>
        <begin position="278"/>
        <end position="289"/>
    </location>
</feature>
<feature type="region of interest" description="Disordered" evidence="1">
    <location>
        <begin position="445"/>
        <end position="559"/>
    </location>
</feature>
<evidence type="ECO:0000259" key="2">
    <source>
        <dbReference type="PROSITE" id="PS50888"/>
    </source>
</evidence>
<feature type="region of interest" description="Disordered" evidence="1">
    <location>
        <begin position="322"/>
        <end position="378"/>
    </location>
</feature>
<feature type="region of interest" description="Disordered" evidence="1">
    <location>
        <begin position="678"/>
        <end position="706"/>
    </location>
</feature>
<dbReference type="InterPro" id="IPR036638">
    <property type="entry name" value="HLH_DNA-bd_sf"/>
</dbReference>
<feature type="region of interest" description="Disordered" evidence="1">
    <location>
        <begin position="620"/>
        <end position="662"/>
    </location>
</feature>
<dbReference type="SMART" id="SM00353">
    <property type="entry name" value="HLH"/>
    <property type="match status" value="1"/>
</dbReference>
<dbReference type="InterPro" id="IPR011598">
    <property type="entry name" value="bHLH_dom"/>
</dbReference>
<feature type="compositionally biased region" description="Basic and acidic residues" evidence="1">
    <location>
        <begin position="626"/>
        <end position="648"/>
    </location>
</feature>
<dbReference type="PROSITE" id="PS50888">
    <property type="entry name" value="BHLH"/>
    <property type="match status" value="1"/>
</dbReference>
<sequence length="706" mass="76416">MSMMNSTWNGQDHSMQAGQDDDFQQFLDMNGMDNMGDGMQFDFQDFHDGNGANNHMLPNQHRQTLDTAMSGTDTPDMLARSDPTGLHQMPAITSGVSYQSIPATMIPPPTPTEAIVNTIDAQIQFLQQQKLQHQLQEQQAALFAQQQQRIVPPTPQSLELQAGTHHYYSNHSQADQTPQQQPLDYRYQRLKEQQEMLFTPLVSPAVTPLDTHFPIDAQFTVPGAYFSPLTSPALHAQSDNMISFEHRHGSISHSPVKLDMESSPLSGLIPSSVESTKKGRKNATKRGKSSVRQSPITKPQRRKTATTPLLNEQVLSELVEAAEQEQQQLPLPALPTSASATPGTTDSDHNSSVSPEALHDSTLIDMPPPPIPKARSAKPSPFLAAQTHAHHLPGHVLLPGMPSPATPASLMKLSSPNNRVPSSSSGSQEPLAPDHIESFELPESANFPKAQPTPRIESRTPILTASDSSAKSSTFQPTHSPFIRPRTNSSATQSPQILPSSSSSERKTPLLAPRGNSKKRSSISSVHVSPALLPRISPNIKPLLPGGGPGGQSSAEDTTAASHLLATKSNYQRILEGNTVAGVSYPTELSTNLTSKRTSHKIAEQGRRNRINSALMEMATLLPPQGKKDPKEEAAEEAEREREREKKGGGGGGNVPNSKASTVELAIDYIKQLKREVEEANKRAEEAERKLIGVGKGDGDGDAGES</sequence>
<dbReference type="STRING" id="1408157.A0A1J7J477"/>
<keyword evidence="4" id="KW-1185">Reference proteome</keyword>
<gene>
    <name evidence="3" type="ORF">CONLIGDRAFT_30882</name>
</gene>